<reference evidence="3 5" key="2">
    <citation type="journal article" date="2019" name="Nat. Microbiol.">
        <title>Wide diversity of methane and short-chain alkane metabolisms in uncultured archaea.</title>
        <authorList>
            <person name="Borrel G."/>
            <person name="Adam P.S."/>
            <person name="McKay L.J."/>
            <person name="Chen L.X."/>
            <person name="Sierra-Garcia I.N."/>
            <person name="Sieber C.M."/>
            <person name="Letourneur Q."/>
            <person name="Ghozlane A."/>
            <person name="Andersen G.L."/>
            <person name="Li W.J."/>
            <person name="Hallam S.J."/>
            <person name="Muyzer G."/>
            <person name="de Oliveira V.M."/>
            <person name="Inskeep W.P."/>
            <person name="Banfield J.F."/>
            <person name="Gribaldo S."/>
        </authorList>
    </citation>
    <scope>NUCLEOTIDE SEQUENCE [LARGE SCALE GENOMIC DNA]</scope>
    <source>
        <strain evidence="3">NM4</strain>
    </source>
</reference>
<evidence type="ECO:0000313" key="5">
    <source>
        <dbReference type="Proteomes" id="UP000316217"/>
    </source>
</evidence>
<keyword evidence="4" id="KW-1185">Reference proteome</keyword>
<dbReference type="Proteomes" id="UP000277582">
    <property type="component" value="Unassembled WGS sequence"/>
</dbReference>
<name>A0A3R9PIZ3_9CREN</name>
<reference evidence="2 4" key="1">
    <citation type="submission" date="2018-10" db="EMBL/GenBank/DDBJ databases">
        <title>Co-occurring genomic capacity for anaerobic methane metabolism and dissimilatory sulfite reduction discovered in the Korarchaeota.</title>
        <authorList>
            <person name="Mckay L.J."/>
            <person name="Dlakic M."/>
            <person name="Fields M.W."/>
            <person name="Delmont T.O."/>
            <person name="Eren A.M."/>
            <person name="Jay Z.J."/>
            <person name="Klingelsmith K.B."/>
            <person name="Rusch D.B."/>
            <person name="Inskeep W.P."/>
        </authorList>
    </citation>
    <scope>NUCLEOTIDE SEQUENCE [LARGE SCALE GENOMIC DNA]</scope>
    <source>
        <strain evidence="2 4">MDKW</strain>
    </source>
</reference>
<sequence>MVKKISELYKMPVFSTEGKYLGEAEDFIMDDAKGQIAEIVVSQKKEKRRIPYELVKACADIYIVQV</sequence>
<protein>
    <recommendedName>
        <fullName evidence="1">PRC-barrel domain-containing protein</fullName>
    </recommendedName>
</protein>
<evidence type="ECO:0000313" key="4">
    <source>
        <dbReference type="Proteomes" id="UP000277582"/>
    </source>
</evidence>
<feature type="domain" description="PRC-barrel" evidence="1">
    <location>
        <begin position="4"/>
        <end position="65"/>
    </location>
</feature>
<comment type="caution">
    <text evidence="2">The sequence shown here is derived from an EMBL/GenBank/DDBJ whole genome shotgun (WGS) entry which is preliminary data.</text>
</comment>
<dbReference type="EMBL" id="RXII01000120">
    <property type="protein sequence ID" value="RZN58330.1"/>
    <property type="molecule type" value="Genomic_DNA"/>
</dbReference>
<dbReference type="Gene3D" id="2.30.30.240">
    <property type="entry name" value="PRC-barrel domain"/>
    <property type="match status" value="1"/>
</dbReference>
<gene>
    <name evidence="2" type="ORF">D6D85_02060</name>
    <name evidence="3" type="ORF">EF810_07700</name>
</gene>
<dbReference type="InterPro" id="IPR011033">
    <property type="entry name" value="PRC_barrel-like_sf"/>
</dbReference>
<dbReference type="OrthoDB" id="68960at2157"/>
<dbReference type="SUPFAM" id="SSF50346">
    <property type="entry name" value="PRC-barrel domain"/>
    <property type="match status" value="1"/>
</dbReference>
<proteinExistence type="predicted"/>
<evidence type="ECO:0000259" key="1">
    <source>
        <dbReference type="Pfam" id="PF05239"/>
    </source>
</evidence>
<dbReference type="AlphaFoldDB" id="A0A3R9PIZ3"/>
<dbReference type="EMBL" id="RCOS01000027">
    <property type="protein sequence ID" value="RSN77790.1"/>
    <property type="molecule type" value="Genomic_DNA"/>
</dbReference>
<evidence type="ECO:0000313" key="3">
    <source>
        <dbReference type="EMBL" id="RZN58330.1"/>
    </source>
</evidence>
<dbReference type="Pfam" id="PF05239">
    <property type="entry name" value="PRC"/>
    <property type="match status" value="1"/>
</dbReference>
<organism evidence="2 4">
    <name type="scientific">Candidatus Methanodesulfokora washburnensis</name>
    <dbReference type="NCBI Taxonomy" id="2478471"/>
    <lineage>
        <taxon>Archaea</taxon>
        <taxon>Thermoproteota</taxon>
        <taxon>Candidatus Korarchaeia</taxon>
        <taxon>Candidatus Korarchaeia incertae sedis</taxon>
        <taxon>Candidatus Methanodesulfokora</taxon>
    </lineage>
</organism>
<dbReference type="InterPro" id="IPR027275">
    <property type="entry name" value="PRC-brl_dom"/>
</dbReference>
<evidence type="ECO:0000313" key="2">
    <source>
        <dbReference type="EMBL" id="RSN77790.1"/>
    </source>
</evidence>
<accession>A0A3R9PIZ3</accession>
<dbReference type="RefSeq" id="WP_125670404.1">
    <property type="nucleotide sequence ID" value="NZ_RCOS01000027.1"/>
</dbReference>
<dbReference type="Proteomes" id="UP000316217">
    <property type="component" value="Unassembled WGS sequence"/>
</dbReference>